<sequence>MGFFAESINAITLWITSALYGGYVASNFLKWIWWRFNGWGYFWGYDFWLNYCDYSVFIRHE</sequence>
<name>A0A090WXL6_9FLAO</name>
<gene>
    <name evidence="2" type="ORF">JCM19274_2849</name>
</gene>
<evidence type="ECO:0000313" key="3">
    <source>
        <dbReference type="Proteomes" id="UP000029643"/>
    </source>
</evidence>
<proteinExistence type="predicted"/>
<keyword evidence="1" id="KW-1133">Transmembrane helix</keyword>
<keyword evidence="1" id="KW-0472">Membrane</keyword>
<reference evidence="2 3" key="1">
    <citation type="journal article" date="2014" name="Genome Announc.">
        <title>Draft Genome Sequences of Marine Flavobacterium Algibacter lectus Strains SS8 and NR4.</title>
        <authorList>
            <person name="Takatani N."/>
            <person name="Nakanishi M."/>
            <person name="Meirelles P."/>
            <person name="Mino S."/>
            <person name="Suda W."/>
            <person name="Oshima K."/>
            <person name="Hattori M."/>
            <person name="Ohkuma M."/>
            <person name="Hosokawa M."/>
            <person name="Miyashita K."/>
            <person name="Thompson F.L."/>
            <person name="Niwa A."/>
            <person name="Sawabe T."/>
            <person name="Sawabe T."/>
        </authorList>
    </citation>
    <scope>NUCLEOTIDE SEQUENCE [LARGE SCALE GENOMIC DNA]</scope>
    <source>
        <strain evidence="3">JCM19274</strain>
    </source>
</reference>
<dbReference type="Proteomes" id="UP000029643">
    <property type="component" value="Unassembled WGS sequence"/>
</dbReference>
<accession>A0A090WXL6</accession>
<dbReference type="AlphaFoldDB" id="A0A090WXL6"/>
<evidence type="ECO:0000313" key="2">
    <source>
        <dbReference type="EMBL" id="GAL81865.1"/>
    </source>
</evidence>
<protein>
    <submittedName>
        <fullName evidence="2">Predicted sodium-dependent mannose transporter</fullName>
    </submittedName>
</protein>
<keyword evidence="1" id="KW-0812">Transmembrane</keyword>
<comment type="caution">
    <text evidence="2">The sequence shown here is derived from an EMBL/GenBank/DDBJ whole genome shotgun (WGS) entry which is preliminary data.</text>
</comment>
<evidence type="ECO:0000256" key="1">
    <source>
        <dbReference type="SAM" id="Phobius"/>
    </source>
</evidence>
<organism evidence="2 3">
    <name type="scientific">Algibacter lectus</name>
    <dbReference type="NCBI Taxonomy" id="221126"/>
    <lineage>
        <taxon>Bacteria</taxon>
        <taxon>Pseudomonadati</taxon>
        <taxon>Bacteroidota</taxon>
        <taxon>Flavobacteriia</taxon>
        <taxon>Flavobacteriales</taxon>
        <taxon>Flavobacteriaceae</taxon>
        <taxon>Algibacter</taxon>
    </lineage>
</organism>
<feature type="transmembrane region" description="Helical" evidence="1">
    <location>
        <begin position="12"/>
        <end position="33"/>
    </location>
</feature>
<dbReference type="EMBL" id="BBNU01000019">
    <property type="protein sequence ID" value="GAL81865.1"/>
    <property type="molecule type" value="Genomic_DNA"/>
</dbReference>